<dbReference type="PROSITE" id="PS51257">
    <property type="entry name" value="PROKAR_LIPOPROTEIN"/>
    <property type="match status" value="1"/>
</dbReference>
<accession>A0A918S5J9</accession>
<dbReference type="Gene3D" id="2.120.10.30">
    <property type="entry name" value="TolB, C-terminal domain"/>
    <property type="match status" value="1"/>
</dbReference>
<evidence type="ECO:0008006" key="3">
    <source>
        <dbReference type="Google" id="ProtNLM"/>
    </source>
</evidence>
<evidence type="ECO:0000313" key="2">
    <source>
        <dbReference type="Proteomes" id="UP000610456"/>
    </source>
</evidence>
<protein>
    <recommendedName>
        <fullName evidence="3">Glucose/arabinose dehydrogenase, beta-propeller fold</fullName>
    </recommendedName>
</protein>
<sequence>MSFSGIKYQPEISFEMKNLYFYYFFIFFTVISCKDAEKTRGDEDEATPEENVNQPSQRVIDIADIIVPEGYNIEAVNTGLTYPVDVTFDEEDNYYIAEAGGHTYGTKPPRAPEARILKVTPDGTVEVLFDRVVPMTEIKEEETSANMEEGLIPPVTGVTYYKGNLYISHRSRYSVYNLESKEFETIINGLPSWGEFLNAKPIFKDDKMYWFLSTQGNSGVIEKHWAMVIDEFNKPEAREIPGEDITLTGQNFWVPTSDLMLTEADSVRTGAYAALGDTTTTGQVIAGEKIANGAFFVSDLDGSNIKRIAWGLRSSFGYRFSPDGRLITTMNSANPMPPRGLMFDWEPVYEVIEGEWYGWPDFYSGLPITDERFGVKKEERNFVLTPETHRKLLKGKDKPIQPLAKLSSHAATQGMVFGRGTMNVPENEILVAEFGTIVPVFKGEKYHPHRPPGVPPESEAPEGVKYNWPGFKVQQVNLSTGEATNFIYNRSGLPASANKGGGLERPIQLEWDSQGNLYIVDFGVVEFDDTGMNAHPFTGVIWKISKE</sequence>
<evidence type="ECO:0000313" key="1">
    <source>
        <dbReference type="EMBL" id="GHA25444.1"/>
    </source>
</evidence>
<dbReference type="SUPFAM" id="SSF63829">
    <property type="entry name" value="Calcium-dependent phosphotriesterase"/>
    <property type="match status" value="1"/>
</dbReference>
<reference evidence="1" key="1">
    <citation type="journal article" date="2014" name="Int. J. Syst. Evol. Microbiol.">
        <title>Complete genome sequence of Corynebacterium casei LMG S-19264T (=DSM 44701T), isolated from a smear-ripened cheese.</title>
        <authorList>
            <consortium name="US DOE Joint Genome Institute (JGI-PGF)"/>
            <person name="Walter F."/>
            <person name="Albersmeier A."/>
            <person name="Kalinowski J."/>
            <person name="Ruckert C."/>
        </authorList>
    </citation>
    <scope>NUCLEOTIDE SEQUENCE</scope>
    <source>
        <strain evidence="1">KCTC 12719</strain>
    </source>
</reference>
<comment type="caution">
    <text evidence="1">The sequence shown here is derived from an EMBL/GenBank/DDBJ whole genome shotgun (WGS) entry which is preliminary data.</text>
</comment>
<reference evidence="1" key="2">
    <citation type="submission" date="2020-09" db="EMBL/GenBank/DDBJ databases">
        <authorList>
            <person name="Sun Q."/>
            <person name="Kim S."/>
        </authorList>
    </citation>
    <scope>NUCLEOTIDE SEQUENCE</scope>
    <source>
        <strain evidence="1">KCTC 12719</strain>
    </source>
</reference>
<organism evidence="1 2">
    <name type="scientific">Salinimicrobium marinum</name>
    <dbReference type="NCBI Taxonomy" id="680283"/>
    <lineage>
        <taxon>Bacteria</taxon>
        <taxon>Pseudomonadati</taxon>
        <taxon>Bacteroidota</taxon>
        <taxon>Flavobacteriia</taxon>
        <taxon>Flavobacteriales</taxon>
        <taxon>Flavobacteriaceae</taxon>
        <taxon>Salinimicrobium</taxon>
    </lineage>
</organism>
<name>A0A918S5J9_9FLAO</name>
<dbReference type="Proteomes" id="UP000610456">
    <property type="component" value="Unassembled WGS sequence"/>
</dbReference>
<dbReference type="AlphaFoldDB" id="A0A918S5J9"/>
<gene>
    <name evidence="1" type="ORF">GCM10007103_03350</name>
</gene>
<keyword evidence="2" id="KW-1185">Reference proteome</keyword>
<proteinExistence type="predicted"/>
<dbReference type="InterPro" id="IPR011042">
    <property type="entry name" value="6-blade_b-propeller_TolB-like"/>
</dbReference>
<dbReference type="EMBL" id="BMXB01000001">
    <property type="protein sequence ID" value="GHA25444.1"/>
    <property type="molecule type" value="Genomic_DNA"/>
</dbReference>